<organism evidence="3 4">
    <name type="scientific">Kribbella italica</name>
    <dbReference type="NCBI Taxonomy" id="1540520"/>
    <lineage>
        <taxon>Bacteria</taxon>
        <taxon>Bacillati</taxon>
        <taxon>Actinomycetota</taxon>
        <taxon>Actinomycetes</taxon>
        <taxon>Propionibacteriales</taxon>
        <taxon>Kribbellaceae</taxon>
        <taxon>Kribbella</taxon>
    </lineage>
</organism>
<evidence type="ECO:0000256" key="2">
    <source>
        <dbReference type="SAM" id="Phobius"/>
    </source>
</evidence>
<dbReference type="AlphaFoldDB" id="A0A7W9JBP3"/>
<dbReference type="RefSeq" id="WP_184800694.1">
    <property type="nucleotide sequence ID" value="NZ_JACHMY010000001.1"/>
</dbReference>
<name>A0A7W9JBP3_9ACTN</name>
<keyword evidence="2" id="KW-1133">Transmembrane helix</keyword>
<keyword evidence="4" id="KW-1185">Reference proteome</keyword>
<comment type="caution">
    <text evidence="3">The sequence shown here is derived from an EMBL/GenBank/DDBJ whole genome shotgun (WGS) entry which is preliminary data.</text>
</comment>
<evidence type="ECO:0000256" key="1">
    <source>
        <dbReference type="SAM" id="MobiDB-lite"/>
    </source>
</evidence>
<dbReference type="EMBL" id="JACHMY010000001">
    <property type="protein sequence ID" value="MBB5839201.1"/>
    <property type="molecule type" value="Genomic_DNA"/>
</dbReference>
<gene>
    <name evidence="3" type="ORF">HDA39_005935</name>
</gene>
<feature type="region of interest" description="Disordered" evidence="1">
    <location>
        <begin position="53"/>
        <end position="77"/>
    </location>
</feature>
<sequence length="195" mass="20183">MSYPPPPPPLNYAPYGGPPKKNRAGLVIVLLIGVVVACVGAAGYIAYDLASSRDKEPKATEQADSTPVAPPSVKPTAVKPSVVKPTVTKPTVKPKPPLSKAQQAAVVARTFVGHLNADRRQAAGALACAVTFIPDRIGTLVGPPTRLTIGRVIVTPSVVVYQLAGRTKGKPATGSLVIQIDDKPCVQLVQVTTVG</sequence>
<keyword evidence="2" id="KW-0472">Membrane</keyword>
<reference evidence="3 4" key="1">
    <citation type="submission" date="2020-08" db="EMBL/GenBank/DDBJ databases">
        <title>Sequencing the genomes of 1000 actinobacteria strains.</title>
        <authorList>
            <person name="Klenk H.-P."/>
        </authorList>
    </citation>
    <scope>NUCLEOTIDE SEQUENCE [LARGE SCALE GENOMIC DNA]</scope>
    <source>
        <strain evidence="3 4">DSM 28967</strain>
    </source>
</reference>
<protein>
    <submittedName>
        <fullName evidence="3">Uncharacterized protein</fullName>
    </submittedName>
</protein>
<keyword evidence="2" id="KW-0812">Transmembrane</keyword>
<feature type="transmembrane region" description="Helical" evidence="2">
    <location>
        <begin position="24"/>
        <end position="47"/>
    </location>
</feature>
<dbReference type="Proteomes" id="UP000549971">
    <property type="component" value="Unassembled WGS sequence"/>
</dbReference>
<evidence type="ECO:0000313" key="4">
    <source>
        <dbReference type="Proteomes" id="UP000549971"/>
    </source>
</evidence>
<evidence type="ECO:0000313" key="3">
    <source>
        <dbReference type="EMBL" id="MBB5839201.1"/>
    </source>
</evidence>
<accession>A0A7W9JBP3</accession>
<proteinExistence type="predicted"/>